<reference evidence="12" key="1">
    <citation type="submission" date="2016-02" db="EMBL/GenBank/DDBJ databases">
        <title>RNAseq analyses of the midgut from blood- or serum-fed Ixodes ricinus ticks.</title>
        <authorList>
            <person name="Perner J."/>
            <person name="Provaznik J."/>
            <person name="Schrenkova J."/>
            <person name="Urbanova V."/>
            <person name="Ribeiro J.M."/>
            <person name="Kopacek P."/>
        </authorList>
    </citation>
    <scope>NUCLEOTIDE SEQUENCE</scope>
    <source>
        <tissue evidence="12">Gut</tissue>
    </source>
</reference>
<dbReference type="GO" id="GO:0006493">
    <property type="term" value="P:protein O-linked glycosylation"/>
    <property type="evidence" value="ECO:0007669"/>
    <property type="project" value="TreeGrafter"/>
</dbReference>
<evidence type="ECO:0000256" key="11">
    <source>
        <dbReference type="RuleBase" id="RU363063"/>
    </source>
</evidence>
<evidence type="ECO:0000256" key="3">
    <source>
        <dbReference type="ARBA" id="ARBA00022676"/>
    </source>
</evidence>
<keyword evidence="5 11" id="KW-0812">Transmembrane</keyword>
<dbReference type="PANTHER" id="PTHR11214">
    <property type="entry name" value="BETA-1,3-N-ACETYLGLUCOSAMINYLTRANSFERASE"/>
    <property type="match status" value="1"/>
</dbReference>
<feature type="transmembrane region" description="Helical" evidence="11">
    <location>
        <begin position="12"/>
        <end position="29"/>
    </location>
</feature>
<protein>
    <recommendedName>
        <fullName evidence="11">Hexosyltransferase</fullName>
        <ecNumber evidence="11">2.4.1.-</ecNumber>
    </recommendedName>
</protein>
<proteinExistence type="evidence at transcript level"/>
<evidence type="ECO:0000313" key="12">
    <source>
        <dbReference type="EMBL" id="JAP70257.1"/>
    </source>
</evidence>
<dbReference type="AlphaFoldDB" id="A0A131XUC7"/>
<dbReference type="Pfam" id="PF01762">
    <property type="entry name" value="Galactosyl_T"/>
    <property type="match status" value="1"/>
</dbReference>
<dbReference type="FunFam" id="3.90.550.50:FF:000001">
    <property type="entry name" value="Hexosyltransferase"/>
    <property type="match status" value="1"/>
</dbReference>
<dbReference type="EMBL" id="GEFM01005539">
    <property type="protein sequence ID" value="JAP70257.1"/>
    <property type="molecule type" value="mRNA"/>
</dbReference>
<comment type="subcellular location">
    <subcellularLocation>
        <location evidence="1 11">Golgi apparatus membrane</location>
        <topology evidence="1 11">Single-pass type II membrane protein</topology>
    </subcellularLocation>
</comment>
<keyword evidence="3 11" id="KW-0328">Glycosyltransferase</keyword>
<keyword evidence="8 11" id="KW-0333">Golgi apparatus</keyword>
<evidence type="ECO:0000256" key="4">
    <source>
        <dbReference type="ARBA" id="ARBA00022679"/>
    </source>
</evidence>
<sequence>MAARRLHRWPSKVGLYLLFASCVLVFFLFKSYRPTKLNSSEHSPLAHNLADSLVEDKQDYAKSAAENPHVYPFIIDASHVCNSFEDVPTLIVFVTSAPAHKSEREAIRNTWGLHSYLNHRSTKVLFLLGRSSKDTEIKAESQVHNDIIQGDFVDSYDNLTLKSVMMLQWTQSFCPSVDHVMKTDDDVYVNLDNLLPHLARSMGDRRRWIQGCIKRHVGAPVKFVDGKAVGPVDERTLPKAHPDFVAGAGYVISGDLVPDLLAASANVRWMPIEDVFVTAKCAALAHVEPETDDRFSCGRGLREPCEMKHMFTGHQVDPQLMRTVWDAMLVGCR</sequence>
<evidence type="ECO:0000256" key="10">
    <source>
        <dbReference type="ARBA" id="ARBA00023180"/>
    </source>
</evidence>
<evidence type="ECO:0000256" key="1">
    <source>
        <dbReference type="ARBA" id="ARBA00004323"/>
    </source>
</evidence>
<dbReference type="PANTHER" id="PTHR11214:SF314">
    <property type="entry name" value="HEXOSYLTRANSFERASE"/>
    <property type="match status" value="1"/>
</dbReference>
<keyword evidence="4 12" id="KW-0808">Transferase</keyword>
<accession>A0A131XUC7</accession>
<dbReference type="Gene3D" id="3.90.550.50">
    <property type="match status" value="1"/>
</dbReference>
<evidence type="ECO:0000256" key="6">
    <source>
        <dbReference type="ARBA" id="ARBA00022968"/>
    </source>
</evidence>
<evidence type="ECO:0000256" key="2">
    <source>
        <dbReference type="ARBA" id="ARBA00008661"/>
    </source>
</evidence>
<name>A0A131XUC7_IXORI</name>
<comment type="similarity">
    <text evidence="2 11">Belongs to the glycosyltransferase 31 family.</text>
</comment>
<evidence type="ECO:0000256" key="7">
    <source>
        <dbReference type="ARBA" id="ARBA00022989"/>
    </source>
</evidence>
<dbReference type="EC" id="2.4.1.-" evidence="11"/>
<dbReference type="GO" id="GO:0016758">
    <property type="term" value="F:hexosyltransferase activity"/>
    <property type="evidence" value="ECO:0007669"/>
    <property type="project" value="InterPro"/>
</dbReference>
<keyword evidence="10" id="KW-0325">Glycoprotein</keyword>
<dbReference type="InterPro" id="IPR002659">
    <property type="entry name" value="Glyco_trans_31"/>
</dbReference>
<keyword evidence="7 11" id="KW-1133">Transmembrane helix</keyword>
<dbReference type="GO" id="GO:0000139">
    <property type="term" value="C:Golgi membrane"/>
    <property type="evidence" value="ECO:0007669"/>
    <property type="project" value="UniProtKB-SubCell"/>
</dbReference>
<keyword evidence="9 11" id="KW-0472">Membrane</keyword>
<evidence type="ECO:0000256" key="8">
    <source>
        <dbReference type="ARBA" id="ARBA00023034"/>
    </source>
</evidence>
<evidence type="ECO:0000256" key="5">
    <source>
        <dbReference type="ARBA" id="ARBA00022692"/>
    </source>
</evidence>
<evidence type="ECO:0000256" key="9">
    <source>
        <dbReference type="ARBA" id="ARBA00023136"/>
    </source>
</evidence>
<organism evidence="12">
    <name type="scientific">Ixodes ricinus</name>
    <name type="common">Common tick</name>
    <name type="synonym">Acarus ricinus</name>
    <dbReference type="NCBI Taxonomy" id="34613"/>
    <lineage>
        <taxon>Eukaryota</taxon>
        <taxon>Metazoa</taxon>
        <taxon>Ecdysozoa</taxon>
        <taxon>Arthropoda</taxon>
        <taxon>Chelicerata</taxon>
        <taxon>Arachnida</taxon>
        <taxon>Acari</taxon>
        <taxon>Parasitiformes</taxon>
        <taxon>Ixodida</taxon>
        <taxon>Ixodoidea</taxon>
        <taxon>Ixodidae</taxon>
        <taxon>Ixodinae</taxon>
        <taxon>Ixodes</taxon>
    </lineage>
</organism>
<keyword evidence="6 11" id="KW-0735">Signal-anchor</keyword>